<feature type="transmembrane region" description="Helical" evidence="6">
    <location>
        <begin position="67"/>
        <end position="85"/>
    </location>
</feature>
<proteinExistence type="inferred from homology"/>
<evidence type="ECO:0000313" key="7">
    <source>
        <dbReference type="EMBL" id="QQK80382.1"/>
    </source>
</evidence>
<feature type="transmembrane region" description="Helical" evidence="6">
    <location>
        <begin position="214"/>
        <end position="238"/>
    </location>
</feature>
<feature type="transmembrane region" description="Helical" evidence="6">
    <location>
        <begin position="174"/>
        <end position="194"/>
    </location>
</feature>
<keyword evidence="3 6" id="KW-0812">Transmembrane</keyword>
<dbReference type="PANTHER" id="PTHR30569:SF0">
    <property type="entry name" value="CYTOSINE PERMEASE"/>
    <property type="match status" value="1"/>
</dbReference>
<dbReference type="Pfam" id="PF02133">
    <property type="entry name" value="Transp_cyt_pur"/>
    <property type="match status" value="1"/>
</dbReference>
<dbReference type="InterPro" id="IPR030191">
    <property type="entry name" value="CodB"/>
</dbReference>
<comment type="similarity">
    <text evidence="2">Belongs to the purine-cytosine permease (2.A.39) family.</text>
</comment>
<feature type="transmembrane region" description="Helical" evidence="6">
    <location>
        <begin position="437"/>
        <end position="458"/>
    </location>
</feature>
<keyword evidence="4 6" id="KW-1133">Transmembrane helix</keyword>
<sequence>MSKQAKKRAIDSEVYYGTVPLGKEDKIYGFWDIFLITGGWAIATWAYVQGGQIATMIGLEEAVTNTFFGMTLAGLFLCLCVLITTRYGIDIWMYQKALFGYFGLVIFAVIILASQLGYDVINAEVYASSIMKVFAEFGITIPEYLTPYIATTCVIFGAWIALRGPIAVRTATRIMVPCLMALGVFIIITVFRNFSLQELLNVEPLYEAEYGSGLANYMVVLEWNIAFIFAWFASIGVLSRLVKTERSAYWGHVGGFSIVMASFTVIGVLTALAMLLATGVESVDPTDWLLELGGPVLGLLAILFVAVANVTTVAVSLYGISISTKVLKPELSFSKVVIFWSAWVVLLLFWGGIWEYYSVFLALVGATSGSVVALIVVDFFIVRRQKISMKDLYRIGGRNAYRYTGGFNLVAILSFIAGVIGYLWVYEPIEAVPRNDIFLYTTATGFSMIISGLTYLLLSMIKPLNDYLRKDKKRGK</sequence>
<dbReference type="GO" id="GO:0005886">
    <property type="term" value="C:plasma membrane"/>
    <property type="evidence" value="ECO:0007669"/>
    <property type="project" value="TreeGrafter"/>
</dbReference>
<dbReference type="Gene3D" id="1.10.4160.10">
    <property type="entry name" value="Hydantoin permease"/>
    <property type="match status" value="1"/>
</dbReference>
<dbReference type="AlphaFoldDB" id="A0A7T6ZBP3"/>
<name>A0A7T6ZBP3_9BACI</name>
<feature type="transmembrane region" description="Helical" evidence="6">
    <location>
        <begin position="144"/>
        <end position="162"/>
    </location>
</feature>
<protein>
    <submittedName>
        <fullName evidence="7">Cytosine permease</fullName>
    </submittedName>
</protein>
<evidence type="ECO:0000256" key="4">
    <source>
        <dbReference type="ARBA" id="ARBA00022989"/>
    </source>
</evidence>
<evidence type="ECO:0000256" key="3">
    <source>
        <dbReference type="ARBA" id="ARBA00022692"/>
    </source>
</evidence>
<accession>A0A7T6ZBP3</accession>
<keyword evidence="5 6" id="KW-0472">Membrane</keyword>
<organism evidence="7 8">
    <name type="scientific">Salicibibacter cibi</name>
    <dbReference type="NCBI Taxonomy" id="2743001"/>
    <lineage>
        <taxon>Bacteria</taxon>
        <taxon>Bacillati</taxon>
        <taxon>Bacillota</taxon>
        <taxon>Bacilli</taxon>
        <taxon>Bacillales</taxon>
        <taxon>Bacillaceae</taxon>
        <taxon>Salicibibacter</taxon>
    </lineage>
</organism>
<dbReference type="EMBL" id="CP054706">
    <property type="protein sequence ID" value="QQK80382.1"/>
    <property type="molecule type" value="Genomic_DNA"/>
</dbReference>
<gene>
    <name evidence="7" type="ORF">HUG20_11090</name>
</gene>
<feature type="transmembrane region" description="Helical" evidence="6">
    <location>
        <begin position="296"/>
        <end position="320"/>
    </location>
</feature>
<evidence type="ECO:0000256" key="1">
    <source>
        <dbReference type="ARBA" id="ARBA00004141"/>
    </source>
</evidence>
<evidence type="ECO:0000256" key="5">
    <source>
        <dbReference type="ARBA" id="ARBA00023136"/>
    </source>
</evidence>
<feature type="transmembrane region" description="Helical" evidence="6">
    <location>
        <begin position="250"/>
        <end position="276"/>
    </location>
</feature>
<reference evidence="7 8" key="1">
    <citation type="submission" date="2020-06" db="EMBL/GenBank/DDBJ databases">
        <title>Genomic analysis of Salicibibacter sp. NKC21-4.</title>
        <authorList>
            <person name="Oh Y.J."/>
        </authorList>
    </citation>
    <scope>NUCLEOTIDE SEQUENCE [LARGE SCALE GENOMIC DNA]</scope>
    <source>
        <strain evidence="7 8">NKC21-4</strain>
    </source>
</reference>
<dbReference type="RefSeq" id="WP_200084755.1">
    <property type="nucleotide sequence ID" value="NZ_CP054706.1"/>
</dbReference>
<feature type="transmembrane region" description="Helical" evidence="6">
    <location>
        <begin position="359"/>
        <end position="382"/>
    </location>
</feature>
<feature type="transmembrane region" description="Helical" evidence="6">
    <location>
        <begin position="28"/>
        <end position="47"/>
    </location>
</feature>
<comment type="subcellular location">
    <subcellularLocation>
        <location evidence="1">Membrane</location>
        <topology evidence="1">Multi-pass membrane protein</topology>
    </subcellularLocation>
</comment>
<evidence type="ECO:0000256" key="2">
    <source>
        <dbReference type="ARBA" id="ARBA00008974"/>
    </source>
</evidence>
<evidence type="ECO:0000256" key="6">
    <source>
        <dbReference type="SAM" id="Phobius"/>
    </source>
</evidence>
<dbReference type="KEGG" id="scib:HUG20_11090"/>
<dbReference type="PANTHER" id="PTHR30569">
    <property type="entry name" value="CYTOSINE TRANSPORTER CODB"/>
    <property type="match status" value="1"/>
</dbReference>
<dbReference type="Proteomes" id="UP000595349">
    <property type="component" value="Chromosome"/>
</dbReference>
<evidence type="ECO:0000313" key="8">
    <source>
        <dbReference type="Proteomes" id="UP000595349"/>
    </source>
</evidence>
<feature type="transmembrane region" description="Helical" evidence="6">
    <location>
        <begin position="97"/>
        <end position="118"/>
    </location>
</feature>
<keyword evidence="8" id="KW-1185">Reference proteome</keyword>
<feature type="transmembrane region" description="Helical" evidence="6">
    <location>
        <begin position="403"/>
        <end position="425"/>
    </location>
</feature>
<feature type="transmembrane region" description="Helical" evidence="6">
    <location>
        <begin position="332"/>
        <end position="353"/>
    </location>
</feature>
<dbReference type="InterPro" id="IPR001248">
    <property type="entry name" value="Pur-cyt_permease"/>
</dbReference>
<dbReference type="GO" id="GO:0015209">
    <property type="term" value="F:cytosine transmembrane transporter activity"/>
    <property type="evidence" value="ECO:0007669"/>
    <property type="project" value="InterPro"/>
</dbReference>